<organism evidence="7 8">
    <name type="scientific">Saccharata proteae CBS 121410</name>
    <dbReference type="NCBI Taxonomy" id="1314787"/>
    <lineage>
        <taxon>Eukaryota</taxon>
        <taxon>Fungi</taxon>
        <taxon>Dikarya</taxon>
        <taxon>Ascomycota</taxon>
        <taxon>Pezizomycotina</taxon>
        <taxon>Dothideomycetes</taxon>
        <taxon>Dothideomycetes incertae sedis</taxon>
        <taxon>Botryosphaeriales</taxon>
        <taxon>Saccharataceae</taxon>
        <taxon>Saccharata</taxon>
    </lineage>
</organism>
<evidence type="ECO:0000313" key="8">
    <source>
        <dbReference type="Proteomes" id="UP000799776"/>
    </source>
</evidence>
<dbReference type="SUPFAM" id="SSF161219">
    <property type="entry name" value="CHY zinc finger-like"/>
    <property type="match status" value="1"/>
</dbReference>
<dbReference type="EMBL" id="ML978711">
    <property type="protein sequence ID" value="KAF2091714.1"/>
    <property type="molecule type" value="Genomic_DNA"/>
</dbReference>
<feature type="region of interest" description="Disordered" evidence="5">
    <location>
        <begin position="136"/>
        <end position="196"/>
    </location>
</feature>
<dbReference type="Pfam" id="PF05495">
    <property type="entry name" value="zf-CHY"/>
    <property type="match status" value="1"/>
</dbReference>
<evidence type="ECO:0000256" key="2">
    <source>
        <dbReference type="ARBA" id="ARBA00022771"/>
    </source>
</evidence>
<feature type="region of interest" description="Disordered" evidence="5">
    <location>
        <begin position="1"/>
        <end position="22"/>
    </location>
</feature>
<evidence type="ECO:0000313" key="7">
    <source>
        <dbReference type="EMBL" id="KAF2091714.1"/>
    </source>
</evidence>
<dbReference type="PROSITE" id="PS51266">
    <property type="entry name" value="ZF_CHY"/>
    <property type="match status" value="1"/>
</dbReference>
<keyword evidence="1" id="KW-0479">Metal-binding</keyword>
<dbReference type="OrthoDB" id="10253329at2759"/>
<name>A0A9P4I3C4_9PEZI</name>
<dbReference type="AlphaFoldDB" id="A0A9P4I3C4"/>
<evidence type="ECO:0000259" key="6">
    <source>
        <dbReference type="PROSITE" id="PS51266"/>
    </source>
</evidence>
<dbReference type="InterPro" id="IPR008913">
    <property type="entry name" value="Znf_CHY"/>
</dbReference>
<dbReference type="Proteomes" id="UP000799776">
    <property type="component" value="Unassembled WGS sequence"/>
</dbReference>
<dbReference type="GO" id="GO:0008270">
    <property type="term" value="F:zinc ion binding"/>
    <property type="evidence" value="ECO:0007669"/>
    <property type="project" value="UniProtKB-KW"/>
</dbReference>
<keyword evidence="2 4" id="KW-0863">Zinc-finger</keyword>
<feature type="compositionally biased region" description="Low complexity" evidence="5">
    <location>
        <begin position="383"/>
        <end position="395"/>
    </location>
</feature>
<evidence type="ECO:0000256" key="1">
    <source>
        <dbReference type="ARBA" id="ARBA00022723"/>
    </source>
</evidence>
<reference evidence="7" key="1">
    <citation type="journal article" date="2020" name="Stud. Mycol.">
        <title>101 Dothideomycetes genomes: a test case for predicting lifestyles and emergence of pathogens.</title>
        <authorList>
            <person name="Haridas S."/>
            <person name="Albert R."/>
            <person name="Binder M."/>
            <person name="Bloem J."/>
            <person name="Labutti K."/>
            <person name="Salamov A."/>
            <person name="Andreopoulos B."/>
            <person name="Baker S."/>
            <person name="Barry K."/>
            <person name="Bills G."/>
            <person name="Bluhm B."/>
            <person name="Cannon C."/>
            <person name="Castanera R."/>
            <person name="Culley D."/>
            <person name="Daum C."/>
            <person name="Ezra D."/>
            <person name="Gonzalez J."/>
            <person name="Henrissat B."/>
            <person name="Kuo A."/>
            <person name="Liang C."/>
            <person name="Lipzen A."/>
            <person name="Lutzoni F."/>
            <person name="Magnuson J."/>
            <person name="Mondo S."/>
            <person name="Nolan M."/>
            <person name="Ohm R."/>
            <person name="Pangilinan J."/>
            <person name="Park H.-J."/>
            <person name="Ramirez L."/>
            <person name="Alfaro M."/>
            <person name="Sun H."/>
            <person name="Tritt A."/>
            <person name="Yoshinaga Y."/>
            <person name="Zwiers L.-H."/>
            <person name="Turgeon B."/>
            <person name="Goodwin S."/>
            <person name="Spatafora J."/>
            <person name="Crous P."/>
            <person name="Grigoriev I."/>
        </authorList>
    </citation>
    <scope>NUCLEOTIDE SEQUENCE</scope>
    <source>
        <strain evidence="7">CBS 121410</strain>
    </source>
</reference>
<protein>
    <recommendedName>
        <fullName evidence="6">CHY-type domain-containing protein</fullName>
    </recommendedName>
</protein>
<keyword evidence="8" id="KW-1185">Reference proteome</keyword>
<feature type="region of interest" description="Disordered" evidence="5">
    <location>
        <begin position="306"/>
        <end position="329"/>
    </location>
</feature>
<comment type="caution">
    <text evidence="7">The sequence shown here is derived from an EMBL/GenBank/DDBJ whole genome shotgun (WGS) entry which is preliminary data.</text>
</comment>
<evidence type="ECO:0000256" key="3">
    <source>
        <dbReference type="ARBA" id="ARBA00022833"/>
    </source>
</evidence>
<dbReference type="InterPro" id="IPR036280">
    <property type="entry name" value="Multihaem_cyt_sf"/>
</dbReference>
<feature type="compositionally biased region" description="Acidic residues" evidence="5">
    <location>
        <begin position="356"/>
        <end position="377"/>
    </location>
</feature>
<accession>A0A9P4I3C4</accession>
<feature type="compositionally biased region" description="Polar residues" evidence="5">
    <location>
        <begin position="312"/>
        <end position="326"/>
    </location>
</feature>
<feature type="domain" description="CHY-type" evidence="6">
    <location>
        <begin position="577"/>
        <end position="644"/>
    </location>
</feature>
<feature type="non-terminal residue" evidence="7">
    <location>
        <position position="1"/>
    </location>
</feature>
<dbReference type="InterPro" id="IPR037274">
    <property type="entry name" value="Znf_CHY_sf"/>
</dbReference>
<gene>
    <name evidence="7" type="ORF">K490DRAFT_31585</name>
</gene>
<proteinExistence type="predicted"/>
<sequence>ASRVVQRPTPRSQADDPREFQLSQLRRRYSPKEAQQGDFSILTFDLKPSDPDFPFEIDALKCVLRVPMTYPKKGAPSLRVLNKEMDRGYQINVENGFDALSMDTSKSHTLLSLLNALDRQLETLLTAQKADTIKIMPNTTKATPDISPGDARVVRKGKSPEIDSQSGATRAAAPSTPRPSRPAAPTYSLQEKATARSRREVEIRQLEARLGKLQQYSKLSDDSYVLPVEPRKRGDLPVGLQAIKTVKLVVPELYPLQPCAIKLMGIETESAGPLEHAFEERARANTAMSLMNHVNYLSQNMHVMAAQPPSQPASQGNSQNPRSSGQAAWAFSEDDHRSHIVTIPRPPEWQVQESHGDEDEDSYDSYPDDSDGDEESELRDPAAEGGASASASASAPERGIMLSFPHLELHGIELLELNSLSVTVKCLRCKETTDVTKLRNNATADTTGTRSVSCKKCANALGIGYRMSLMHANSVKAGYLDLDGCTPVDLLTSQFTPTCSECSTAYPSPGVASVRGDSAMAICRECHGKMSFRIAELKFLLVSASAGTSLGLFVRKLRSLPRKPLQTENLGIVAGQELPKRGRCTHYSKSFRWFRFSCCSKVFACDRCHDQESDHPNEHANRMLCGYCSREQNYRPETCGICHATLIRSKGSGFWEGGKGTSVGGITFTRAHPRKYKRRPGTAPRA</sequence>
<evidence type="ECO:0000256" key="4">
    <source>
        <dbReference type="PROSITE-ProRule" id="PRU00601"/>
    </source>
</evidence>
<evidence type="ECO:0000256" key="5">
    <source>
        <dbReference type="SAM" id="MobiDB-lite"/>
    </source>
</evidence>
<feature type="region of interest" description="Disordered" evidence="5">
    <location>
        <begin position="343"/>
        <end position="395"/>
    </location>
</feature>
<keyword evidence="3" id="KW-0862">Zinc</keyword>
<dbReference type="SUPFAM" id="SSF48695">
    <property type="entry name" value="Multiheme cytochromes"/>
    <property type="match status" value="1"/>
</dbReference>